<accession>A0A517RGB5</accession>
<organism evidence="1 2">
    <name type="scientific">Gimesia alba</name>
    <dbReference type="NCBI Taxonomy" id="2527973"/>
    <lineage>
        <taxon>Bacteria</taxon>
        <taxon>Pseudomonadati</taxon>
        <taxon>Planctomycetota</taxon>
        <taxon>Planctomycetia</taxon>
        <taxon>Planctomycetales</taxon>
        <taxon>Planctomycetaceae</taxon>
        <taxon>Gimesia</taxon>
    </lineage>
</organism>
<dbReference type="Pfam" id="PF11832">
    <property type="entry name" value="DUF3352"/>
    <property type="match status" value="1"/>
</dbReference>
<evidence type="ECO:0008006" key="3">
    <source>
        <dbReference type="Google" id="ProtNLM"/>
    </source>
</evidence>
<name>A0A517RGB5_9PLAN</name>
<gene>
    <name evidence="1" type="ORF">Pan241w_30120</name>
</gene>
<evidence type="ECO:0000313" key="2">
    <source>
        <dbReference type="Proteomes" id="UP000317171"/>
    </source>
</evidence>
<dbReference type="InterPro" id="IPR021787">
    <property type="entry name" value="DUF3352"/>
</dbReference>
<keyword evidence="2" id="KW-1185">Reference proteome</keyword>
<dbReference type="OrthoDB" id="253793at2"/>
<dbReference type="Proteomes" id="UP000317171">
    <property type="component" value="Chromosome"/>
</dbReference>
<evidence type="ECO:0000313" key="1">
    <source>
        <dbReference type="EMBL" id="QDT42917.1"/>
    </source>
</evidence>
<dbReference type="AlphaFoldDB" id="A0A517RGB5"/>
<dbReference type="KEGG" id="gaz:Pan241w_30120"/>
<reference evidence="1 2" key="1">
    <citation type="submission" date="2019-02" db="EMBL/GenBank/DDBJ databases">
        <title>Deep-cultivation of Planctomycetes and their phenomic and genomic characterization uncovers novel biology.</title>
        <authorList>
            <person name="Wiegand S."/>
            <person name="Jogler M."/>
            <person name="Boedeker C."/>
            <person name="Pinto D."/>
            <person name="Vollmers J."/>
            <person name="Rivas-Marin E."/>
            <person name="Kohn T."/>
            <person name="Peeters S.H."/>
            <person name="Heuer A."/>
            <person name="Rast P."/>
            <person name="Oberbeckmann S."/>
            <person name="Bunk B."/>
            <person name="Jeske O."/>
            <person name="Meyerdierks A."/>
            <person name="Storesund J.E."/>
            <person name="Kallscheuer N."/>
            <person name="Luecker S."/>
            <person name="Lage O.M."/>
            <person name="Pohl T."/>
            <person name="Merkel B.J."/>
            <person name="Hornburger P."/>
            <person name="Mueller R.-W."/>
            <person name="Bruemmer F."/>
            <person name="Labrenz M."/>
            <person name="Spormann A.M."/>
            <person name="Op den Camp H."/>
            <person name="Overmann J."/>
            <person name="Amann R."/>
            <person name="Jetten M.S.M."/>
            <person name="Mascher T."/>
            <person name="Medema M.H."/>
            <person name="Devos D.P."/>
            <person name="Kaster A.-K."/>
            <person name="Ovreas L."/>
            <person name="Rohde M."/>
            <person name="Galperin M.Y."/>
            <person name="Jogler C."/>
        </authorList>
    </citation>
    <scope>NUCLEOTIDE SEQUENCE [LARGE SCALE GENOMIC DNA]</scope>
    <source>
        <strain evidence="1 2">Pan241w</strain>
    </source>
</reference>
<proteinExistence type="predicted"/>
<dbReference type="RefSeq" id="WP_145216920.1">
    <property type="nucleotide sequence ID" value="NZ_CP036269.1"/>
</dbReference>
<dbReference type="EMBL" id="CP036269">
    <property type="protein sequence ID" value="QDT42917.1"/>
    <property type="molecule type" value="Genomic_DNA"/>
</dbReference>
<sequence length="578" mass="64870">MRKSFLLSVFCLTQIFLLPGIQDSAVQASGQMARRIPADSYFYLTMPDIKNLVEQWKKRSVLQMLDEPAFADFNQKLKTNYEKASREIEQKTGYSLATIWDVPSGEVSISAFNTSDDHIGSVALMEYGAGESSVVLKKLLGLAADEMTNGGASRSIKSVRGTIFRIYSFEETRQTPDSSPFARKVAYFLKDNTLVISNDDKLLESILTNWEGRKGDSLADNKEFQYIFNKCAQKDAAASTHWYLNPVGTIQSTLDIYKKSEPMAGMAQGVLPSLGISNLKAVGGSAYFFTRDYEFISKTFTYVKLPGYGLIEIFRCPAVAQQPPWWVSNQCSSYYSFNWAIDDAYQAVESLHDGFRVNPGALAQAIDDYSKQEDSPKIHLKKDILDNLTGRIQIIATQQGEEIAEQLLGRYTVAVGLKNPEAFQKIMHALLEWNDSKIATREFQGTTLYEYPEGLIPAAFCITDNTLIASTNVKALEKIIRNDRQTDSLVDDPNYKKISQIFPTKTSIISYQRLDTSILAITQLFQKNKDSVDIDEDILSQFQDLEGVIKYLPITAGYTVPDDHGFFSVRVTMKKTAE</sequence>
<protein>
    <recommendedName>
        <fullName evidence="3">DUF3352 domain-containing protein</fullName>
    </recommendedName>
</protein>